<evidence type="ECO:0000256" key="16">
    <source>
        <dbReference type="PIRSR" id="PIRSR000099-2"/>
    </source>
</evidence>
<evidence type="ECO:0000256" key="18">
    <source>
        <dbReference type="PIRSR" id="PIRSR000099-4"/>
    </source>
</evidence>
<keyword evidence="9 13" id="KW-0560">Oxidoreductase</keyword>
<dbReference type="InterPro" id="IPR022695">
    <property type="entry name" value="Histidinol_DH_monofunct"/>
</dbReference>
<comment type="function">
    <text evidence="1 13">Catalyzes the sequential NAD-dependent oxidations of L-histidinol to L-histidinaldehyde and then to L-histidine.</text>
</comment>
<dbReference type="Gene3D" id="1.20.5.1300">
    <property type="match status" value="1"/>
</dbReference>
<evidence type="ECO:0000256" key="17">
    <source>
        <dbReference type="PIRSR" id="PIRSR000099-3"/>
    </source>
</evidence>
<dbReference type="CDD" id="cd06572">
    <property type="entry name" value="Histidinol_dh"/>
    <property type="match status" value="1"/>
</dbReference>
<evidence type="ECO:0000256" key="11">
    <source>
        <dbReference type="ARBA" id="ARBA00023102"/>
    </source>
</evidence>
<dbReference type="Gene3D" id="3.40.50.1980">
    <property type="entry name" value="Nitrogenase molybdenum iron protein domain"/>
    <property type="match status" value="2"/>
</dbReference>
<feature type="binding site" evidence="13 16">
    <location>
        <position position="134"/>
    </location>
    <ligand>
        <name>NAD(+)</name>
        <dbReference type="ChEBI" id="CHEBI:57540"/>
    </ligand>
</feature>
<feature type="binding site" evidence="13 16">
    <location>
        <position position="195"/>
    </location>
    <ligand>
        <name>NAD(+)</name>
        <dbReference type="ChEBI" id="CHEBI:57540"/>
    </ligand>
</feature>
<feature type="binding site" evidence="13 16">
    <location>
        <position position="218"/>
    </location>
    <ligand>
        <name>NAD(+)</name>
        <dbReference type="ChEBI" id="CHEBI:57540"/>
    </ligand>
</feature>
<dbReference type="GO" id="GO:0005829">
    <property type="term" value="C:cytosol"/>
    <property type="evidence" value="ECO:0007669"/>
    <property type="project" value="TreeGrafter"/>
</dbReference>
<dbReference type="FunFam" id="3.40.50.1980:FF:000026">
    <property type="entry name" value="Histidinol dehydrogenase"/>
    <property type="match status" value="1"/>
</dbReference>
<comment type="pathway">
    <text evidence="2 13">Amino-acid biosynthesis; L-histidine biosynthesis; L-histidine from 5-phospho-alpha-D-ribose 1-diphosphate: step 9/9.</text>
</comment>
<feature type="binding site" evidence="13 17">
    <location>
        <position position="419"/>
    </location>
    <ligand>
        <name>substrate</name>
    </ligand>
</feature>
<dbReference type="PROSITE" id="PS00611">
    <property type="entry name" value="HISOL_DEHYDROGENASE"/>
    <property type="match status" value="1"/>
</dbReference>
<keyword evidence="11 13" id="KW-0368">Histidine biosynthesis</keyword>
<evidence type="ECO:0000256" key="19">
    <source>
        <dbReference type="RuleBase" id="RU004175"/>
    </source>
</evidence>
<dbReference type="Pfam" id="PF00815">
    <property type="entry name" value="Histidinol_dh"/>
    <property type="match status" value="1"/>
</dbReference>
<name>A0A356LJI8_9BURK</name>
<evidence type="ECO:0000256" key="2">
    <source>
        <dbReference type="ARBA" id="ARBA00004940"/>
    </source>
</evidence>
<dbReference type="GO" id="GO:0051287">
    <property type="term" value="F:NAD binding"/>
    <property type="evidence" value="ECO:0007669"/>
    <property type="project" value="InterPro"/>
</dbReference>
<keyword evidence="10 13" id="KW-0520">NAD</keyword>
<reference evidence="20 21" key="1">
    <citation type="journal article" date="2018" name="Nat. Biotechnol.">
        <title>A standardized bacterial taxonomy based on genome phylogeny substantially revises the tree of life.</title>
        <authorList>
            <person name="Parks D.H."/>
            <person name="Chuvochina M."/>
            <person name="Waite D.W."/>
            <person name="Rinke C."/>
            <person name="Skarshewski A."/>
            <person name="Chaumeil P.A."/>
            <person name="Hugenholtz P."/>
        </authorList>
    </citation>
    <scope>NUCLEOTIDE SEQUENCE [LARGE SCALE GENOMIC DNA]</scope>
    <source>
        <strain evidence="20">UBA10707</strain>
    </source>
</reference>
<accession>A0A356LJI8</accession>
<feature type="active site" description="Proton acceptor" evidence="13 15">
    <location>
        <position position="332"/>
    </location>
</feature>
<dbReference type="FunFam" id="3.40.50.1980:FF:000010">
    <property type="entry name" value="Histidinol dehydrogenase"/>
    <property type="match status" value="1"/>
</dbReference>
<dbReference type="GO" id="GO:0000105">
    <property type="term" value="P:L-histidine biosynthetic process"/>
    <property type="evidence" value="ECO:0007669"/>
    <property type="project" value="UniProtKB-UniRule"/>
</dbReference>
<feature type="binding site" evidence="13 17">
    <location>
        <position position="424"/>
    </location>
    <ligand>
        <name>substrate</name>
    </ligand>
</feature>
<keyword evidence="6 13" id="KW-0028">Amino-acid biosynthesis</keyword>
<feature type="binding site" evidence="13 18">
    <location>
        <position position="424"/>
    </location>
    <ligand>
        <name>Zn(2+)</name>
        <dbReference type="ChEBI" id="CHEBI:29105"/>
    </ligand>
</feature>
<comment type="cofactor">
    <cofactor evidence="13 18">
        <name>Zn(2+)</name>
        <dbReference type="ChEBI" id="CHEBI:29105"/>
    </cofactor>
    <text evidence="13 18">Binds 1 zinc ion per subunit.</text>
</comment>
<feature type="active site" description="Proton acceptor" evidence="13 15">
    <location>
        <position position="331"/>
    </location>
</feature>
<dbReference type="UniPathway" id="UPA00031">
    <property type="reaction ID" value="UER00014"/>
</dbReference>
<organism evidence="20 21">
    <name type="scientific">Advenella kashmirensis</name>
    <dbReference type="NCBI Taxonomy" id="310575"/>
    <lineage>
        <taxon>Bacteria</taxon>
        <taxon>Pseudomonadati</taxon>
        <taxon>Pseudomonadota</taxon>
        <taxon>Betaproteobacteria</taxon>
        <taxon>Burkholderiales</taxon>
        <taxon>Alcaligenaceae</taxon>
    </lineage>
</organism>
<evidence type="ECO:0000256" key="8">
    <source>
        <dbReference type="ARBA" id="ARBA00022833"/>
    </source>
</evidence>
<keyword evidence="8 13" id="KW-0862">Zinc</keyword>
<feature type="binding site" evidence="13 18">
    <location>
        <position position="263"/>
    </location>
    <ligand>
        <name>Zn(2+)</name>
        <dbReference type="ChEBI" id="CHEBI:29105"/>
    </ligand>
</feature>
<dbReference type="PRINTS" id="PR00083">
    <property type="entry name" value="HOLDHDRGNASE"/>
</dbReference>
<evidence type="ECO:0000256" key="6">
    <source>
        <dbReference type="ARBA" id="ARBA00022605"/>
    </source>
</evidence>
<dbReference type="EMBL" id="DOEK01000030">
    <property type="protein sequence ID" value="HBP30685.1"/>
    <property type="molecule type" value="Genomic_DNA"/>
</dbReference>
<evidence type="ECO:0000256" key="10">
    <source>
        <dbReference type="ARBA" id="ARBA00023027"/>
    </source>
</evidence>
<dbReference type="GO" id="GO:0004399">
    <property type="term" value="F:histidinol dehydrogenase activity"/>
    <property type="evidence" value="ECO:0007669"/>
    <property type="project" value="UniProtKB-UniRule"/>
</dbReference>
<protein>
    <recommendedName>
        <fullName evidence="5 13">Histidinol dehydrogenase</fullName>
        <shortName evidence="13">HDH</shortName>
        <ecNumber evidence="4 13">1.1.1.23</ecNumber>
    </recommendedName>
</protein>
<dbReference type="SUPFAM" id="SSF53720">
    <property type="entry name" value="ALDH-like"/>
    <property type="match status" value="1"/>
</dbReference>
<dbReference type="EC" id="1.1.1.23" evidence="4 13"/>
<feature type="binding site" evidence="13 17">
    <location>
        <position position="241"/>
    </location>
    <ligand>
        <name>substrate</name>
    </ligand>
</feature>
<evidence type="ECO:0000256" key="1">
    <source>
        <dbReference type="ARBA" id="ARBA00003850"/>
    </source>
</evidence>
<evidence type="ECO:0000256" key="12">
    <source>
        <dbReference type="ARBA" id="ARBA00049489"/>
    </source>
</evidence>
<dbReference type="NCBIfam" id="TIGR00069">
    <property type="entry name" value="hisD"/>
    <property type="match status" value="1"/>
</dbReference>
<feature type="binding site" evidence="13 17">
    <location>
        <position position="263"/>
    </location>
    <ligand>
        <name>substrate</name>
    </ligand>
</feature>
<evidence type="ECO:0000256" key="13">
    <source>
        <dbReference type="HAMAP-Rule" id="MF_01024"/>
    </source>
</evidence>
<dbReference type="PIRSF" id="PIRSF000099">
    <property type="entry name" value="Histidinol_dh"/>
    <property type="match status" value="1"/>
</dbReference>
<feature type="binding site" evidence="13 18">
    <location>
        <position position="365"/>
    </location>
    <ligand>
        <name>Zn(2+)</name>
        <dbReference type="ChEBI" id="CHEBI:29105"/>
    </ligand>
</feature>
<feature type="binding site" evidence="13 17">
    <location>
        <position position="332"/>
    </location>
    <ligand>
        <name>substrate</name>
    </ligand>
</feature>
<feature type="binding site" evidence="13 18">
    <location>
        <position position="266"/>
    </location>
    <ligand>
        <name>Zn(2+)</name>
        <dbReference type="ChEBI" id="CHEBI:29105"/>
    </ligand>
</feature>
<feature type="binding site" evidence="13 17">
    <location>
        <position position="266"/>
    </location>
    <ligand>
        <name>substrate</name>
    </ligand>
</feature>
<feature type="binding site" evidence="13 17">
    <location>
        <position position="365"/>
    </location>
    <ligand>
        <name>substrate</name>
    </ligand>
</feature>
<dbReference type="Proteomes" id="UP000264036">
    <property type="component" value="Unassembled WGS sequence"/>
</dbReference>
<dbReference type="PANTHER" id="PTHR21256:SF2">
    <property type="entry name" value="HISTIDINE BIOSYNTHESIS TRIFUNCTIONAL PROTEIN"/>
    <property type="match status" value="1"/>
</dbReference>
<dbReference type="HAMAP" id="MF_01024">
    <property type="entry name" value="HisD"/>
    <property type="match status" value="1"/>
</dbReference>
<comment type="caution">
    <text evidence="20">The sequence shown here is derived from an EMBL/GenBank/DDBJ whole genome shotgun (WGS) entry which is preliminary data.</text>
</comment>
<keyword evidence="7 13" id="KW-0479">Metal-binding</keyword>
<evidence type="ECO:0000313" key="20">
    <source>
        <dbReference type="EMBL" id="HBP30685.1"/>
    </source>
</evidence>
<dbReference type="InterPro" id="IPR001692">
    <property type="entry name" value="Histidinol_DH_CS"/>
</dbReference>
<proteinExistence type="inferred from homology"/>
<sequence>MKPVINRLDSRADGFAGKLRRLLAFEASEDAHIEQAVAGILQDVRQRGDAAVLQYTAKFDRLPVNAMADLDISPSECQAALDALEPARRQALEQAAQRVRMYHDRQKAESWQYQEEDGTVLGQKITPMDRVGLYVPGGKAAYPSSVLMNAIPAKVAGVGEIIMVTPTPDGVRNPLVLAAAAVAGVDRVVAIGGAQAVGALAYGTDSIAAVDKIVGPGNAYVAAAKRRVFGTVGIDMVAGPSEILIICDGTTPADWIAMDLFSQAEHDELAQAILLCPDADFLEKVQEAIVRLLPTMPRAQILAKSLSDRGALILVQNLDEAVSIANEIAPEHLEISTANAPALAEKIRHAGAIFLGRFSSEALGDYCAGPNHVLPTARTARFSSPLGVYDFQKRSSIIQVSEAGAITLGAIAAELADGEGLAAHAQSARYRLNTTT</sequence>
<evidence type="ECO:0000256" key="9">
    <source>
        <dbReference type="ARBA" id="ARBA00023002"/>
    </source>
</evidence>
<evidence type="ECO:0000256" key="4">
    <source>
        <dbReference type="ARBA" id="ARBA00012965"/>
    </source>
</evidence>
<comment type="similarity">
    <text evidence="3 13 14 19">Belongs to the histidinol dehydrogenase family.</text>
</comment>
<dbReference type="InterPro" id="IPR016161">
    <property type="entry name" value="Ald_DH/histidinol_DH"/>
</dbReference>
<dbReference type="GO" id="GO:0008270">
    <property type="term" value="F:zinc ion binding"/>
    <property type="evidence" value="ECO:0007669"/>
    <property type="project" value="UniProtKB-UniRule"/>
</dbReference>
<evidence type="ECO:0000256" key="7">
    <source>
        <dbReference type="ARBA" id="ARBA00022723"/>
    </source>
</evidence>
<evidence type="ECO:0000256" key="14">
    <source>
        <dbReference type="PIRNR" id="PIRNR000099"/>
    </source>
</evidence>
<gene>
    <name evidence="13 20" type="primary">hisD</name>
    <name evidence="20" type="ORF">DD666_14850</name>
</gene>
<evidence type="ECO:0000256" key="3">
    <source>
        <dbReference type="ARBA" id="ARBA00010178"/>
    </source>
</evidence>
<evidence type="ECO:0000256" key="5">
    <source>
        <dbReference type="ARBA" id="ARBA00016531"/>
    </source>
</evidence>
<dbReference type="AlphaFoldDB" id="A0A356LJI8"/>
<evidence type="ECO:0000313" key="21">
    <source>
        <dbReference type="Proteomes" id="UP000264036"/>
    </source>
</evidence>
<dbReference type="PANTHER" id="PTHR21256">
    <property type="entry name" value="HISTIDINOL DEHYDROGENASE HDH"/>
    <property type="match status" value="1"/>
</dbReference>
<evidence type="ECO:0000256" key="15">
    <source>
        <dbReference type="PIRSR" id="PIRSR000099-1"/>
    </source>
</evidence>
<dbReference type="InterPro" id="IPR012131">
    <property type="entry name" value="Hstdl_DH"/>
</dbReference>
<comment type="catalytic activity">
    <reaction evidence="12 13">
        <text>L-histidinol + 2 NAD(+) + H2O = L-histidine + 2 NADH + 3 H(+)</text>
        <dbReference type="Rhea" id="RHEA:20641"/>
        <dbReference type="ChEBI" id="CHEBI:15377"/>
        <dbReference type="ChEBI" id="CHEBI:15378"/>
        <dbReference type="ChEBI" id="CHEBI:57540"/>
        <dbReference type="ChEBI" id="CHEBI:57595"/>
        <dbReference type="ChEBI" id="CHEBI:57699"/>
        <dbReference type="ChEBI" id="CHEBI:57945"/>
        <dbReference type="EC" id="1.1.1.23"/>
    </reaction>
</comment>